<evidence type="ECO:0000256" key="5">
    <source>
        <dbReference type="SAM" id="SignalP"/>
    </source>
</evidence>
<dbReference type="GO" id="GO:0009279">
    <property type="term" value="C:cell outer membrane"/>
    <property type="evidence" value="ECO:0007669"/>
    <property type="project" value="UniProtKB-SubCell"/>
</dbReference>
<dbReference type="InterPro" id="IPR006665">
    <property type="entry name" value="OmpA-like"/>
</dbReference>
<dbReference type="RefSeq" id="WP_123422410.1">
    <property type="nucleotide sequence ID" value="NZ_JBLXAC010000009.1"/>
</dbReference>
<dbReference type="PANTHER" id="PTHR30329">
    <property type="entry name" value="STATOR ELEMENT OF FLAGELLAR MOTOR COMPLEX"/>
    <property type="match status" value="1"/>
</dbReference>
<evidence type="ECO:0000256" key="3">
    <source>
        <dbReference type="ARBA" id="ARBA00023237"/>
    </source>
</evidence>
<dbReference type="PROSITE" id="PS51257">
    <property type="entry name" value="PROKAR_LIPOPROTEIN"/>
    <property type="match status" value="1"/>
</dbReference>
<dbReference type="EMBL" id="RJUL01000010">
    <property type="protein sequence ID" value="ROQ22511.1"/>
    <property type="molecule type" value="Genomic_DNA"/>
</dbReference>
<dbReference type="Pfam" id="PF00691">
    <property type="entry name" value="OmpA"/>
    <property type="match status" value="1"/>
</dbReference>
<dbReference type="PROSITE" id="PS51123">
    <property type="entry name" value="OMPA_2"/>
    <property type="match status" value="1"/>
</dbReference>
<keyword evidence="3" id="KW-0998">Cell outer membrane</keyword>
<evidence type="ECO:0000313" key="8">
    <source>
        <dbReference type="Proteomes" id="UP000268033"/>
    </source>
</evidence>
<sequence length="199" mass="22104">MKTLILMLASAIGLAGCAVHDTVAYDQHTAQVNDLTDPDSDGVINARDKCAETLMGAEIDNYGCGDRADNIQRFDLKVLFANDSDYIDPRYYSEIGKVADFMKQYPEAKLTLEGHCSKVGSADYNVALSQRRVDAVAKVLEQQFSIAKDRVKTVGYGFNRPLDTSMTEEAHRKNRRVVAELSGAKNLPVMQWTIYTVDQ</sequence>
<reference evidence="7 8" key="1">
    <citation type="submission" date="2018-11" db="EMBL/GenBank/DDBJ databases">
        <title>Genomic Encyclopedia of Type Strains, Phase IV (KMG-IV): sequencing the most valuable type-strain genomes for metagenomic binning, comparative biology and taxonomic classification.</title>
        <authorList>
            <person name="Goeker M."/>
        </authorList>
    </citation>
    <scope>NUCLEOTIDE SEQUENCE [LARGE SCALE GENOMIC DNA]</scope>
    <source>
        <strain evidence="7 8">DSM 21945</strain>
    </source>
</reference>
<dbReference type="STRING" id="584787.GCA_001247655_02238"/>
<feature type="signal peptide" evidence="5">
    <location>
        <begin position="1"/>
        <end position="20"/>
    </location>
</feature>
<comment type="subcellular location">
    <subcellularLocation>
        <location evidence="1">Cell outer membrane</location>
    </subcellularLocation>
</comment>
<dbReference type="InterPro" id="IPR050330">
    <property type="entry name" value="Bact_OuterMem_StrucFunc"/>
</dbReference>
<evidence type="ECO:0000256" key="1">
    <source>
        <dbReference type="ARBA" id="ARBA00004442"/>
    </source>
</evidence>
<proteinExistence type="predicted"/>
<protein>
    <submittedName>
        <fullName evidence="7">Outer membrane protein OmpA-like peptidoglycan-associated protein</fullName>
    </submittedName>
</protein>
<evidence type="ECO:0000256" key="4">
    <source>
        <dbReference type="PROSITE-ProRule" id="PRU00473"/>
    </source>
</evidence>
<dbReference type="InterPro" id="IPR006664">
    <property type="entry name" value="OMP_bac"/>
</dbReference>
<accession>A0A3N1P4W3</accession>
<dbReference type="CDD" id="cd07185">
    <property type="entry name" value="OmpA_C-like"/>
    <property type="match status" value="1"/>
</dbReference>
<evidence type="ECO:0000313" key="7">
    <source>
        <dbReference type="EMBL" id="ROQ22511.1"/>
    </source>
</evidence>
<dbReference type="InterPro" id="IPR036737">
    <property type="entry name" value="OmpA-like_sf"/>
</dbReference>
<comment type="caution">
    <text evidence="7">The sequence shown here is derived from an EMBL/GenBank/DDBJ whole genome shotgun (WGS) entry which is preliminary data.</text>
</comment>
<dbReference type="Gene3D" id="3.30.1330.60">
    <property type="entry name" value="OmpA-like domain"/>
    <property type="match status" value="1"/>
</dbReference>
<keyword evidence="5" id="KW-0732">Signal</keyword>
<dbReference type="Proteomes" id="UP000268033">
    <property type="component" value="Unassembled WGS sequence"/>
</dbReference>
<feature type="domain" description="OmpA-like" evidence="6">
    <location>
        <begin position="67"/>
        <end position="185"/>
    </location>
</feature>
<dbReference type="PANTHER" id="PTHR30329:SF21">
    <property type="entry name" value="LIPOPROTEIN YIAD-RELATED"/>
    <property type="match status" value="1"/>
</dbReference>
<dbReference type="PRINTS" id="PR01021">
    <property type="entry name" value="OMPADOMAIN"/>
</dbReference>
<keyword evidence="8" id="KW-1185">Reference proteome</keyword>
<name>A0A3N1P4W3_9GAMM</name>
<evidence type="ECO:0000259" key="6">
    <source>
        <dbReference type="PROSITE" id="PS51123"/>
    </source>
</evidence>
<keyword evidence="2 4" id="KW-0472">Membrane</keyword>
<dbReference type="AlphaFoldDB" id="A0A3N1P4W3"/>
<feature type="chain" id="PRO_5017934924" evidence="5">
    <location>
        <begin position="21"/>
        <end position="199"/>
    </location>
</feature>
<gene>
    <name evidence="7" type="ORF">EDC28_110156</name>
</gene>
<organism evidence="7 8">
    <name type="scientific">Gallaecimonas pentaromativorans</name>
    <dbReference type="NCBI Taxonomy" id="584787"/>
    <lineage>
        <taxon>Bacteria</taxon>
        <taxon>Pseudomonadati</taxon>
        <taxon>Pseudomonadota</taxon>
        <taxon>Gammaproteobacteria</taxon>
        <taxon>Enterobacterales</taxon>
        <taxon>Gallaecimonadaceae</taxon>
        <taxon>Gallaecimonas</taxon>
    </lineage>
</organism>
<dbReference type="SUPFAM" id="SSF103088">
    <property type="entry name" value="OmpA-like"/>
    <property type="match status" value="1"/>
</dbReference>
<evidence type="ECO:0000256" key="2">
    <source>
        <dbReference type="ARBA" id="ARBA00023136"/>
    </source>
</evidence>